<dbReference type="Gene3D" id="2.30.29.30">
    <property type="entry name" value="Pleckstrin-homology domain (PH domain)/Phosphotyrosine-binding domain (PTB)"/>
    <property type="match status" value="1"/>
</dbReference>
<dbReference type="InterPro" id="IPR016024">
    <property type="entry name" value="ARM-type_fold"/>
</dbReference>
<keyword evidence="1" id="KW-0343">GTPase activation</keyword>
<dbReference type="SUPFAM" id="SSF48371">
    <property type="entry name" value="ARM repeat"/>
    <property type="match status" value="1"/>
</dbReference>
<dbReference type="SMART" id="SM00323">
    <property type="entry name" value="RasGAP"/>
    <property type="match status" value="1"/>
</dbReference>
<reference evidence="5" key="2">
    <citation type="submission" date="2023-06" db="EMBL/GenBank/DDBJ databases">
        <authorList>
            <person name="Kobayashi Y."/>
            <person name="Kayamori A."/>
            <person name="Aoki K."/>
            <person name="Shiwa Y."/>
            <person name="Fujita N."/>
            <person name="Sugita T."/>
            <person name="Iwasaki W."/>
            <person name="Tanaka N."/>
            <person name="Takashima M."/>
        </authorList>
    </citation>
    <scope>NUCLEOTIDE SEQUENCE</scope>
    <source>
        <strain evidence="5">HIS016</strain>
    </source>
</reference>
<dbReference type="GO" id="GO:0005096">
    <property type="term" value="F:GTPase activator activity"/>
    <property type="evidence" value="ECO:0007669"/>
    <property type="project" value="UniProtKB-KW"/>
</dbReference>
<dbReference type="Gene3D" id="3.40.525.10">
    <property type="entry name" value="CRAL-TRIO lipid binding domain"/>
    <property type="match status" value="1"/>
</dbReference>
<feature type="region of interest" description="Disordered" evidence="3">
    <location>
        <begin position="1"/>
        <end position="43"/>
    </location>
</feature>
<gene>
    <name evidence="5" type="primary">IRA2</name>
    <name evidence="5" type="ORF">CspeluHIS016_0309750</name>
</gene>
<reference evidence="5" key="1">
    <citation type="journal article" date="2023" name="BMC Genomics">
        <title>Chromosome-level genome assemblies of Cutaneotrichosporon spp. (Trichosporonales, Basidiomycota) reveal imbalanced evolution between nucleotide sequences and chromosome synteny.</title>
        <authorList>
            <person name="Kobayashi Y."/>
            <person name="Kayamori A."/>
            <person name="Aoki K."/>
            <person name="Shiwa Y."/>
            <person name="Matsutani M."/>
            <person name="Fujita N."/>
            <person name="Sugita T."/>
            <person name="Iwasaki W."/>
            <person name="Tanaka N."/>
            <person name="Takashima M."/>
        </authorList>
    </citation>
    <scope>NUCLEOTIDE SEQUENCE</scope>
    <source>
        <strain evidence="5">HIS016</strain>
    </source>
</reference>
<dbReference type="SUPFAM" id="SSF48350">
    <property type="entry name" value="GTPase activation domain, GAP"/>
    <property type="match status" value="1"/>
</dbReference>
<feature type="domain" description="Ras-GAP" evidence="4">
    <location>
        <begin position="1281"/>
        <end position="1474"/>
    </location>
</feature>
<dbReference type="PANTHER" id="PTHR10194:SF142">
    <property type="entry name" value="NEUROFIBROMIN"/>
    <property type="match status" value="1"/>
</dbReference>
<dbReference type="Pfam" id="PF00616">
    <property type="entry name" value="RasGAP"/>
    <property type="match status" value="1"/>
</dbReference>
<evidence type="ECO:0000256" key="1">
    <source>
        <dbReference type="ARBA" id="ARBA00022468"/>
    </source>
</evidence>
<dbReference type="Proteomes" id="UP001222932">
    <property type="component" value="Unassembled WGS sequence"/>
</dbReference>
<sequence length="2672" mass="293800">MPLRRTSGHTFSSTASRIRASDIQHTDNPSLHDASNVSSGFSRPESLVGEQKVVTSIVLRLVNKLPCNSGIKLAMMEIDEGVKTTVESLLQISRIRLPLVVHALASSLETLSKYSGTSALVDAPLDTIHSQLYLLQILVQCLSESWNLNANAANPPNSELPACWPDPPPLDDHLARHLLGVLVIYIRMLSQESSHNSSAGTLAQVSNRDGKSPSTTSVAAWGAQINTPGASSFSLGANFIQGHSYPSATTSRLPGIPEHAKLLAPTASSHASAITQMTKRTARVIFYLSASNWPLVLSRIKARVAHLTTTLEENPELFELRFLEWANVDATRLAQALQEISTPFLHVKRPAQTALASALRKAIWNWIDVYPAEYQALIEGTRKLDGNPDVLFDVLLSMSDSSSSNKRAKVFYPLMAMLLVLSPDSLKRLAMGDTSRGGSAFAKKHSFLDSLRKGLSQSKSFEACAVCYVDLVRAAMCCSPRLETSGIRTLAPDLQNDLKNALFYSSLAAEITDLNIIVDGLVALYRFNPTATTQVIFPKLWNDNSDSSKIIGLRACTALVMEGQRLPWHPALSSLRQEVARSIRSMLRSTAPSVINHGINRRGRSSVDLPSTQTDVTWEILNLMALDPSFAYEGLGDSQDTLGNLLGGISSLTAVSCPMTIRAQAAKTSLVLLDRLVEQCQTDPARANQASQSALFIWQILIDSSRRFLVDFQLGDSDDMAMMCGAFRSTVHSMLNVVTSLPELAKAPAARPAVLVAKVATVTSLTGPDVEQTNMAGPALMALSKLMLIVRSSTSNNTQAQLDEITSHSNMLAQLGSLPPATGRNQQQRAIRRIMKAHVRSSTLLGGVWIGLVARLRVLTNKIHSAESDAAEKDYGRRRNMAADIDGLTEDESKEWQNLVSFLCATSGVCTTDNTVTPNISEVVGKGILPRVYDDATDLATQVESFLRECVDFLVSNSIYVRESIKDALGNELPLSLCRVLVVQMTKLLSHSTGPTGVATSEAFTTFVDQVIAVIRLWVERVNPDESSGVQVDLGELLYLIAQYTHRLGREDASQRIKIKFCQLFEAVLGKPEFVVLGNATKLRNAVLEWMCEWSIETLRDEFHIGLQDKVQRDLDISCLRAMIPITDGLVIRSAGDDSEDSQNVAKARLFYRYYVLLVRVLERSNTLESESTHVARSVSNMSTKAVGGESYPALAILVLSNLLSANVDVGLKHCLSLAYHEDSTIRTAFMQLVSNILQQGTRFGGLAVKNAAAPKVYFDALASPNLALAVAICEACPPNELDEISSLLFRVFESKGNLLSLMKVLIERDVALTSHESELFRANSIMTRLITTFARTYGYNYVRSCLSPLVLSMGEKPAECSFELDPAKGGAVEDIDRNAEHLRLMCQALLDIIYNSIPNLPVLFRALCHHIWEVVEDRFPDSRHSAIGSFIFLRFFCPSIVSPESIDLDIPAERRDTRRALVLITKVIQNLANNVLFGSKEVHMKLLNQFLSDNIRQVTKFLSDVAQRPRSWEVAAATKLFQEETERSIDVEADNAIIQKFIYKHFARLETLLESMPTSYRTRQGTSSRSVRLDLDGKGALGNLRRIMDETGPLPDPVRLSVSARSQVYDDFMRHNAGRNTDSAASAFYEGQPSQAGRRIFYLILAHVALVDYDLLAYRIFSLMDNVTDYFDVIVDMTDFSPQSEVPIPWLRRSLQMCPPRIMPLIHTLVLYNPNSYVKKRFRQLLAEFQPYAPTMKNVIAASSPAEIHDLIPAFNGYELPERTKVLAYNAENVFTSLQCVSDHEQLVPVVVKLSTESIQVASWRKQDLTPSVKSYIIDVIDLADVNEITMGRQNTDQLTLKYSHNKTVTFTSQSVERNELAQIIRAAVSRFRTTPSDDRILRPTDVPGTLLNVAFLNLSSSDETLRLGAYNLIHELCQFFKYDLASQVLKVSTGLTIPSNSLSFVYKLSKALATTAPNLTLEFLKEWTVGFAKADTPQKAACLHYVGPWLKNLELFAKPSRDDGVESAKQVADVVRSLIALTVAERKRLHLSIQEHVWKVLASSHEALIDLIVRELLHLAVNAGPGSEKAEGAADILVSLSSTAVRGKVVARLRKSIGQTCVKPTSILSDSPSWNEICTLARINLALAFSPPNALDTQLFLPDLFHTIVLISGIGPVMMRQIVYGLVINILQSLATIAAAGDMDATTLQHLLQRAQQPEMIHAFGLMQNPGSLELAGATHWDPTGVPHLDSLDQVTNFLGDVLTAGSPSMDCANAWRARWMGLVAATCFQHNPATQPQAFIALGYLAQDDVDDDVVYQIVVALSGAFGSFHEDDTVPVVSMLRCLARVMGGLHSDSKYASVLFWIAVSVLQLSYIPLFGPALELLLTTIRHLRATQPSKNIFGMLMEARAATGEQANELDQMCGVNFDTDPYYSLVAIINKGVRHPNTRALTIETLTELLRLSCAEETIEDRDRLMQGRSVPFFTALLPLSASSPTSVRELLQVANVVLENDRMPDIANLGVYDLLSLPDNSKVLLFVTLIVTILTNVSSDAEKLVLYRLLADASMDAPDVVATAYDTLIPRMTGVLTTTTSTAILQNVTLIFERAMADSSYTFPTGLATDSSSSVHNKNYSASVSSGQTNPTVRPRDQVLEDLGMKGLTDMSFTGVKLDRLSNMSKYIAALIDAFSQSI</sequence>
<accession>A0AAD3TUG0</accession>
<dbReference type="Gene3D" id="1.10.506.10">
    <property type="entry name" value="GTPase Activation - p120gap, domain 1"/>
    <property type="match status" value="2"/>
</dbReference>
<dbReference type="InterPro" id="IPR001251">
    <property type="entry name" value="CRAL-TRIO_dom"/>
</dbReference>
<name>A0AAD3TUG0_9TREE</name>
<proteinExistence type="predicted"/>
<feature type="compositionally biased region" description="Polar residues" evidence="3">
    <location>
        <begin position="26"/>
        <end position="41"/>
    </location>
</feature>
<evidence type="ECO:0000256" key="3">
    <source>
        <dbReference type="SAM" id="MobiDB-lite"/>
    </source>
</evidence>
<evidence type="ECO:0000313" key="6">
    <source>
        <dbReference type="Proteomes" id="UP001222932"/>
    </source>
</evidence>
<keyword evidence="2" id="KW-0597">Phosphoprotein</keyword>
<dbReference type="Pfam" id="PF13716">
    <property type="entry name" value="CRAL_TRIO_2"/>
    <property type="match status" value="1"/>
</dbReference>
<dbReference type="InterPro" id="IPR011993">
    <property type="entry name" value="PH-like_dom_sf"/>
</dbReference>
<evidence type="ECO:0000259" key="4">
    <source>
        <dbReference type="PROSITE" id="PS50018"/>
    </source>
</evidence>
<comment type="caution">
    <text evidence="5">The sequence shown here is derived from an EMBL/GenBank/DDBJ whole genome shotgun (WGS) entry which is preliminary data.</text>
</comment>
<keyword evidence="6" id="KW-1185">Reference proteome</keyword>
<organism evidence="5 6">
    <name type="scientific">Cutaneotrichosporon spelunceum</name>
    <dbReference type="NCBI Taxonomy" id="1672016"/>
    <lineage>
        <taxon>Eukaryota</taxon>
        <taxon>Fungi</taxon>
        <taxon>Dikarya</taxon>
        <taxon>Basidiomycota</taxon>
        <taxon>Agaricomycotina</taxon>
        <taxon>Tremellomycetes</taxon>
        <taxon>Trichosporonales</taxon>
        <taxon>Trichosporonaceae</taxon>
        <taxon>Cutaneotrichosporon</taxon>
    </lineage>
</organism>
<evidence type="ECO:0000313" key="5">
    <source>
        <dbReference type="EMBL" id="GMK57135.1"/>
    </source>
</evidence>
<dbReference type="PANTHER" id="PTHR10194">
    <property type="entry name" value="RAS GTPASE-ACTIVATING PROTEINS"/>
    <property type="match status" value="1"/>
</dbReference>
<evidence type="ECO:0000256" key="2">
    <source>
        <dbReference type="ARBA" id="ARBA00022553"/>
    </source>
</evidence>
<dbReference type="EMBL" id="BTCM01000003">
    <property type="protein sequence ID" value="GMK57135.1"/>
    <property type="molecule type" value="Genomic_DNA"/>
</dbReference>
<dbReference type="InterPro" id="IPR036865">
    <property type="entry name" value="CRAL-TRIO_dom_sf"/>
</dbReference>
<protein>
    <recommendedName>
        <fullName evidence="4">Ras-GAP domain-containing protein</fullName>
    </recommendedName>
</protein>
<dbReference type="InterPro" id="IPR039360">
    <property type="entry name" value="Ras_GTPase"/>
</dbReference>
<dbReference type="InterPro" id="IPR008936">
    <property type="entry name" value="Rho_GTPase_activation_prot"/>
</dbReference>
<dbReference type="PROSITE" id="PS50018">
    <property type="entry name" value="RAS_GTPASE_ACTIV_2"/>
    <property type="match status" value="1"/>
</dbReference>
<dbReference type="InterPro" id="IPR001936">
    <property type="entry name" value="RasGAP_dom"/>
</dbReference>